<protein>
    <recommendedName>
        <fullName evidence="3">RCC1-like domain-containing protein</fullName>
    </recommendedName>
</protein>
<dbReference type="InterPro" id="IPR000408">
    <property type="entry name" value="Reg_chr_condens"/>
</dbReference>
<evidence type="ECO:0000256" key="2">
    <source>
        <dbReference type="PROSITE-ProRule" id="PRU00235"/>
    </source>
</evidence>
<feature type="repeat" description="RCC1" evidence="2">
    <location>
        <begin position="584"/>
        <end position="637"/>
    </location>
</feature>
<dbReference type="EMBL" id="JARQZJ010000032">
    <property type="protein sequence ID" value="KAK9875129.1"/>
    <property type="molecule type" value="Genomic_DNA"/>
</dbReference>
<feature type="repeat" description="RCC1" evidence="2">
    <location>
        <begin position="690"/>
        <end position="741"/>
    </location>
</feature>
<dbReference type="PANTHER" id="PTHR22870:SF446">
    <property type="entry name" value="REGULATOR OF CHROMOSOME CONDENSATION DOMAIN-CONTAINING PROTEIN"/>
    <property type="match status" value="1"/>
</dbReference>
<dbReference type="PRINTS" id="PR00633">
    <property type="entry name" value="RCCNDNSATION"/>
</dbReference>
<feature type="domain" description="RCC1-like" evidence="3">
    <location>
        <begin position="498"/>
        <end position="795"/>
    </location>
</feature>
<dbReference type="PROSITE" id="PS50012">
    <property type="entry name" value="RCC1_3"/>
    <property type="match status" value="5"/>
</dbReference>
<accession>A0AAW1U6Y8</accession>
<dbReference type="Gene3D" id="2.130.10.30">
    <property type="entry name" value="Regulator of chromosome condensation 1/beta-lactamase-inhibitor protein II"/>
    <property type="match status" value="1"/>
</dbReference>
<evidence type="ECO:0000259" key="3">
    <source>
        <dbReference type="Pfam" id="PF25390"/>
    </source>
</evidence>
<keyword evidence="5" id="KW-1185">Reference proteome</keyword>
<feature type="repeat" description="RCC1" evidence="2">
    <location>
        <begin position="532"/>
        <end position="583"/>
    </location>
</feature>
<dbReference type="InterPro" id="IPR009091">
    <property type="entry name" value="RCC1/BLIP-II"/>
</dbReference>
<dbReference type="Proteomes" id="UP001431783">
    <property type="component" value="Unassembled WGS sequence"/>
</dbReference>
<dbReference type="FunFam" id="2.130.10.30:FF:000006">
    <property type="entry name" value="E3 ubiquitin-protein ligase HERC2 isoform X1"/>
    <property type="match status" value="1"/>
</dbReference>
<dbReference type="AlphaFoldDB" id="A0AAW1U6Y8"/>
<evidence type="ECO:0000313" key="5">
    <source>
        <dbReference type="Proteomes" id="UP001431783"/>
    </source>
</evidence>
<feature type="repeat" description="RCC1" evidence="2">
    <location>
        <begin position="742"/>
        <end position="793"/>
    </location>
</feature>
<keyword evidence="1" id="KW-0677">Repeat</keyword>
<sequence>MFNKDTFLKPQQRFDLKWLKLDIPSLFSSQENLINNWNDLVVDGELIGLFSNELFNSVGVLAKKGELGKYYCGQKVLTCTCCDGICGPSAGCNCQACQKLDAEEAERKNLLKVQNVFPSVQSYLNRWSWGPQPDLEQLDACMLSLNKEVKQVCSEASNSTLSNKRLHYQLTLFKRFYIALNRIPQLSDVTTEKSEFDDVDVPVVKTRKKDTVPQNPVVGLARVGSRAALNFSFAFLRRAWRLGEDIDLCSELLTESLEALQLLPAASLFDEDNVSPVWLEVVERSTKFLKLVITGELNTNRQSFNVPQDDQHTSLLLILELSLQRGKLSSFLDIILLLLNLWEKKTHPTDNRSTSEKASAPLLPFLKKFLDIEPTQPPFTYTYDTDDIPSCTKIYLELVSLPEDDSVEIDLRQAAVYLLAHLDRLAAVHIPPLSFNKSSSSFSGQKFWGWGRWGLTGNGPQMCENISELKIKQLCCSDSVIVILTPLGNLYVVQYMTEAHCPVLVDAFKDKEVVKIASHADGKHFMALTKDGGVYSWGYGDGGRLGHGDNTAKEEPTLIQALLNADIIDIICGTSYSAAISSNGSLYTWGKGNYGRLGHGTSDDCATPTAVAALSGEHVVRVACGVGDSHTLCVTDKGRVYSWGDGDFGKLGRGGSDGSKVPKLIEKLQHVDVVDVFCGDQISFALTRDGKLYSWGKGEGWRLGHNTEEHVRFPELVDALKNHTIVSLSLGLGHVLALTDKGEVYGWGRNDNRQICHSAEHYIQRPTLIESLKGQRVSAICCGPEQSFAWTDTKSCAAKLLVPFVVDLNEYTFRLLDQLLEYVVANCHSPQVKECIAVSVLNLLHLQLHSIISNNFNARTVNLVAGSKLLTNIKSQVVYLASGANIPLTIQKAAQDALQAGWSILLPTANGRAKTLSSLLLHTDIEPKMCKSGHRFMTNLLVWSLMADGGLETALKEALSTEISDLSEVDGNQDQPATHITIPLLYLVRQLVRNTSTLTQASLKDFATSNKFTQKSAHSPSLNLLLRFQRLLIGKIYSQNQDCQEAAQNLLTKYLECFSLHVTATLNCAYEVSISSSKNFLCVLQILKDDIIARDGV</sequence>
<dbReference type="PANTHER" id="PTHR22870">
    <property type="entry name" value="REGULATOR OF CHROMOSOME CONDENSATION"/>
    <property type="match status" value="1"/>
</dbReference>
<evidence type="ECO:0000313" key="4">
    <source>
        <dbReference type="EMBL" id="KAK9875129.1"/>
    </source>
</evidence>
<dbReference type="InterPro" id="IPR051210">
    <property type="entry name" value="Ub_ligase/GEF_domain"/>
</dbReference>
<dbReference type="InterPro" id="IPR058923">
    <property type="entry name" value="RCC1-like_dom"/>
</dbReference>
<proteinExistence type="predicted"/>
<evidence type="ECO:0000256" key="1">
    <source>
        <dbReference type="ARBA" id="ARBA00022737"/>
    </source>
</evidence>
<organism evidence="4 5">
    <name type="scientific">Henosepilachna vigintioctopunctata</name>
    <dbReference type="NCBI Taxonomy" id="420089"/>
    <lineage>
        <taxon>Eukaryota</taxon>
        <taxon>Metazoa</taxon>
        <taxon>Ecdysozoa</taxon>
        <taxon>Arthropoda</taxon>
        <taxon>Hexapoda</taxon>
        <taxon>Insecta</taxon>
        <taxon>Pterygota</taxon>
        <taxon>Neoptera</taxon>
        <taxon>Endopterygota</taxon>
        <taxon>Coleoptera</taxon>
        <taxon>Polyphaga</taxon>
        <taxon>Cucujiformia</taxon>
        <taxon>Coccinelloidea</taxon>
        <taxon>Coccinellidae</taxon>
        <taxon>Epilachninae</taxon>
        <taxon>Epilachnini</taxon>
        <taxon>Henosepilachna</taxon>
    </lineage>
</organism>
<name>A0AAW1U6Y8_9CUCU</name>
<feature type="repeat" description="RCC1" evidence="2">
    <location>
        <begin position="638"/>
        <end position="689"/>
    </location>
</feature>
<comment type="caution">
    <text evidence="4">The sequence shown here is derived from an EMBL/GenBank/DDBJ whole genome shotgun (WGS) entry which is preliminary data.</text>
</comment>
<reference evidence="4 5" key="1">
    <citation type="submission" date="2023-03" db="EMBL/GenBank/DDBJ databases">
        <title>Genome insight into feeding habits of ladybird beetles.</title>
        <authorList>
            <person name="Li H.-S."/>
            <person name="Huang Y.-H."/>
            <person name="Pang H."/>
        </authorList>
    </citation>
    <scope>NUCLEOTIDE SEQUENCE [LARGE SCALE GENOMIC DNA]</scope>
    <source>
        <strain evidence="4">SYSU_2023b</strain>
        <tissue evidence="4">Whole body</tissue>
    </source>
</reference>
<dbReference type="SUPFAM" id="SSF50985">
    <property type="entry name" value="RCC1/BLIP-II"/>
    <property type="match status" value="1"/>
</dbReference>
<gene>
    <name evidence="4" type="ORF">WA026_005922</name>
</gene>
<dbReference type="Pfam" id="PF25390">
    <property type="entry name" value="WD40_RLD"/>
    <property type="match status" value="1"/>
</dbReference>